<dbReference type="RefSeq" id="WP_147927964.1">
    <property type="nucleotide sequence ID" value="NZ_VKAC01000013.1"/>
</dbReference>
<dbReference type="SMART" id="SM00267">
    <property type="entry name" value="GGDEF"/>
    <property type="match status" value="1"/>
</dbReference>
<keyword evidence="5" id="KW-1185">Reference proteome</keyword>
<dbReference type="GO" id="GO:0052621">
    <property type="term" value="F:diguanylate cyclase activity"/>
    <property type="evidence" value="ECO:0007669"/>
    <property type="project" value="TreeGrafter"/>
</dbReference>
<feature type="transmembrane region" description="Helical" evidence="2">
    <location>
        <begin position="304"/>
        <end position="325"/>
    </location>
</feature>
<accession>A0A5C8Z5A2</accession>
<evidence type="ECO:0000313" key="4">
    <source>
        <dbReference type="EMBL" id="TXR52534.1"/>
    </source>
</evidence>
<evidence type="ECO:0000313" key="5">
    <source>
        <dbReference type="Proteomes" id="UP000321234"/>
    </source>
</evidence>
<feature type="domain" description="GGDEF" evidence="3">
    <location>
        <begin position="394"/>
        <end position="516"/>
    </location>
</feature>
<comment type="caution">
    <text evidence="4">The sequence shown here is derived from an EMBL/GenBank/DDBJ whole genome shotgun (WGS) entry which is preliminary data.</text>
</comment>
<dbReference type="InterPro" id="IPR000160">
    <property type="entry name" value="GGDEF_dom"/>
</dbReference>
<feature type="transmembrane region" description="Helical" evidence="2">
    <location>
        <begin position="73"/>
        <end position="92"/>
    </location>
</feature>
<reference evidence="4 5" key="1">
    <citation type="submission" date="2019-07" db="EMBL/GenBank/DDBJ databases">
        <title>Quadrisphaera sp. strain DD2A genome sequencing and assembly.</title>
        <authorList>
            <person name="Kim I."/>
        </authorList>
    </citation>
    <scope>NUCLEOTIDE SEQUENCE [LARGE SCALE GENOMIC DNA]</scope>
    <source>
        <strain evidence="4 5">DD2A</strain>
    </source>
</reference>
<feature type="transmembrane region" description="Helical" evidence="2">
    <location>
        <begin position="187"/>
        <end position="208"/>
    </location>
</feature>
<feature type="transmembrane region" description="Helical" evidence="2">
    <location>
        <begin position="99"/>
        <end position="121"/>
    </location>
</feature>
<gene>
    <name evidence="4" type="ORF">FMM08_18960</name>
</gene>
<dbReference type="NCBIfam" id="TIGR00254">
    <property type="entry name" value="GGDEF"/>
    <property type="match status" value="1"/>
</dbReference>
<feature type="transmembrane region" description="Helical" evidence="2">
    <location>
        <begin position="44"/>
        <end position="67"/>
    </location>
</feature>
<evidence type="ECO:0000259" key="3">
    <source>
        <dbReference type="PROSITE" id="PS50887"/>
    </source>
</evidence>
<proteinExistence type="predicted"/>
<feature type="transmembrane region" description="Helical" evidence="2">
    <location>
        <begin position="220"/>
        <end position="243"/>
    </location>
</feature>
<protein>
    <submittedName>
        <fullName evidence="4">GGDEF domain-containing protein</fullName>
    </submittedName>
</protein>
<sequence length="549" mass="56548">MAADSRPDRRPRRGRRTPDRAAAVKCGRLHADEHEVGHRTAGTAAALSAAAVCATASAVVAAVSVAAAPAASVPLPVVAAIAVAPPALLGVVAGWRQRWWASAGGSLIAAANVLFYGTWIIGGAPSSSPLLHVGYVLGYTALLRSAGLRSRGGRRGVVLDALIVVSGPALVVLSTLARPLLVQDLTFASAVSLVYVGLDLGLLLLVVRGALAGATPRLPAFLKLVAAVLLLGGNLAFLLQMVWVPPSLLPWLAVPFSVAYALLASECALSSHRGYQAAASSSPDATGQDWRTAHKVPGGTSRTVLVLLPTAACLPAVALVVQGVSGHTPDWQVLGAGAVLTAVLSTLRLHTALRVSAEQAVRLERLAHRDELTDLPNRRRCSTAAQALLASGTGAVALALLDLDRFKAVNDTLGHDAGDALLRDATAAWRRVLPATAGLYRWGGEEFVVLLAGDDAERSEDLLDDVRRAVPGPHTVSAGLARRLPDEEFHALLTRADGLLYEAKTAGRDQVRSDAEPTTAVDAAEAGDAAGGPVPAARTPVSAVTAPPA</sequence>
<feature type="region of interest" description="Disordered" evidence="1">
    <location>
        <begin position="507"/>
        <end position="549"/>
    </location>
</feature>
<dbReference type="GO" id="GO:1902201">
    <property type="term" value="P:negative regulation of bacterial-type flagellum-dependent cell motility"/>
    <property type="evidence" value="ECO:0007669"/>
    <property type="project" value="TreeGrafter"/>
</dbReference>
<dbReference type="Pfam" id="PF00990">
    <property type="entry name" value="GGDEF"/>
    <property type="match status" value="1"/>
</dbReference>
<evidence type="ECO:0000256" key="2">
    <source>
        <dbReference type="SAM" id="Phobius"/>
    </source>
</evidence>
<dbReference type="InterPro" id="IPR043128">
    <property type="entry name" value="Rev_trsase/Diguanyl_cyclase"/>
</dbReference>
<dbReference type="GO" id="GO:0043709">
    <property type="term" value="P:cell adhesion involved in single-species biofilm formation"/>
    <property type="evidence" value="ECO:0007669"/>
    <property type="project" value="TreeGrafter"/>
</dbReference>
<dbReference type="PANTHER" id="PTHR45138:SF24">
    <property type="entry name" value="DIGUANYLATE CYCLASE DGCC-RELATED"/>
    <property type="match status" value="1"/>
</dbReference>
<dbReference type="AlphaFoldDB" id="A0A5C8Z5A2"/>
<name>A0A5C8Z5A2_9ACTN</name>
<dbReference type="Proteomes" id="UP000321234">
    <property type="component" value="Unassembled WGS sequence"/>
</dbReference>
<keyword evidence="2" id="KW-0812">Transmembrane</keyword>
<keyword evidence="2" id="KW-1133">Transmembrane helix</keyword>
<evidence type="ECO:0000256" key="1">
    <source>
        <dbReference type="SAM" id="MobiDB-lite"/>
    </source>
</evidence>
<dbReference type="InterPro" id="IPR050469">
    <property type="entry name" value="Diguanylate_Cyclase"/>
</dbReference>
<feature type="transmembrane region" description="Helical" evidence="2">
    <location>
        <begin position="127"/>
        <end position="145"/>
    </location>
</feature>
<dbReference type="Gene3D" id="3.30.70.270">
    <property type="match status" value="1"/>
</dbReference>
<dbReference type="CDD" id="cd01949">
    <property type="entry name" value="GGDEF"/>
    <property type="match status" value="1"/>
</dbReference>
<dbReference type="GO" id="GO:0005886">
    <property type="term" value="C:plasma membrane"/>
    <property type="evidence" value="ECO:0007669"/>
    <property type="project" value="TreeGrafter"/>
</dbReference>
<dbReference type="OrthoDB" id="3872852at2"/>
<feature type="transmembrane region" description="Helical" evidence="2">
    <location>
        <begin position="157"/>
        <end position="181"/>
    </location>
</feature>
<dbReference type="SUPFAM" id="SSF55073">
    <property type="entry name" value="Nucleotide cyclase"/>
    <property type="match status" value="1"/>
</dbReference>
<dbReference type="InterPro" id="IPR029787">
    <property type="entry name" value="Nucleotide_cyclase"/>
</dbReference>
<feature type="region of interest" description="Disordered" evidence="1">
    <location>
        <begin position="1"/>
        <end position="21"/>
    </location>
</feature>
<dbReference type="PANTHER" id="PTHR45138">
    <property type="entry name" value="REGULATORY COMPONENTS OF SENSORY TRANSDUCTION SYSTEM"/>
    <property type="match status" value="1"/>
</dbReference>
<organism evidence="4 5">
    <name type="scientific">Quadrisphaera setariae</name>
    <dbReference type="NCBI Taxonomy" id="2593304"/>
    <lineage>
        <taxon>Bacteria</taxon>
        <taxon>Bacillati</taxon>
        <taxon>Actinomycetota</taxon>
        <taxon>Actinomycetes</taxon>
        <taxon>Kineosporiales</taxon>
        <taxon>Kineosporiaceae</taxon>
        <taxon>Quadrisphaera</taxon>
    </lineage>
</organism>
<keyword evidence="2" id="KW-0472">Membrane</keyword>
<feature type="compositionally biased region" description="Low complexity" evidence="1">
    <location>
        <begin position="520"/>
        <end position="537"/>
    </location>
</feature>
<dbReference type="EMBL" id="VKAC01000013">
    <property type="protein sequence ID" value="TXR52534.1"/>
    <property type="molecule type" value="Genomic_DNA"/>
</dbReference>
<dbReference type="PROSITE" id="PS50887">
    <property type="entry name" value="GGDEF"/>
    <property type="match status" value="1"/>
</dbReference>
<feature type="transmembrane region" description="Helical" evidence="2">
    <location>
        <begin position="249"/>
        <end position="269"/>
    </location>
</feature>